<name>A0A7L5C2D3_9RHOB</name>
<reference evidence="1 2" key="1">
    <citation type="submission" date="2020-02" db="EMBL/GenBank/DDBJ databases">
        <title>complete genome sequence of Rhodobacteraceae bacterium.</title>
        <authorList>
            <person name="Park J."/>
            <person name="Kim Y.-S."/>
            <person name="Kim K.-H."/>
        </authorList>
    </citation>
    <scope>NUCLEOTIDE SEQUENCE [LARGE SCALE GENOMIC DNA]</scope>
    <source>
        <strain evidence="1 2">RR4-56</strain>
    </source>
</reference>
<dbReference type="Proteomes" id="UP000503336">
    <property type="component" value="Chromosome"/>
</dbReference>
<dbReference type="EMBL" id="CP049056">
    <property type="protein sequence ID" value="QIE56029.1"/>
    <property type="molecule type" value="Genomic_DNA"/>
</dbReference>
<protein>
    <submittedName>
        <fullName evidence="1">Uncharacterized protein</fullName>
    </submittedName>
</protein>
<sequence length="246" mass="25831">MSFVIAFDRFMRVRVSDDGGAPVEGLAFAPTARTREVMANHEILHRPSSDGFSLYYKSRPGVTPPLRAPITSRVRFSFGIHVTTPGFFARHHPDFGAGGAQILLDNLTPAGAVTASGALSAGATVEAADLTALGPRAYPVRLDISGGAPGVIEARDQFSTVVAASTIIDPPPGATEIFATVDLSNAQDAAFRLVAPAPAALDRPIYADDELADSGPVGVVDLYWEQPQSAVPTGTGAEYAIVFRLR</sequence>
<gene>
    <name evidence="1" type="ORF">G5B40_11545</name>
</gene>
<evidence type="ECO:0000313" key="2">
    <source>
        <dbReference type="Proteomes" id="UP000503336"/>
    </source>
</evidence>
<evidence type="ECO:0000313" key="1">
    <source>
        <dbReference type="EMBL" id="QIE56029.1"/>
    </source>
</evidence>
<keyword evidence="2" id="KW-1185">Reference proteome</keyword>
<dbReference type="AlphaFoldDB" id="A0A7L5C2D3"/>
<dbReference type="KEGG" id="hdh:G5B40_11545"/>
<accession>A0A7L5C2D3</accession>
<organism evidence="1 2">
    <name type="scientific">Pikeienuella piscinae</name>
    <dbReference type="NCBI Taxonomy" id="2748098"/>
    <lineage>
        <taxon>Bacteria</taxon>
        <taxon>Pseudomonadati</taxon>
        <taxon>Pseudomonadota</taxon>
        <taxon>Alphaproteobacteria</taxon>
        <taxon>Rhodobacterales</taxon>
        <taxon>Paracoccaceae</taxon>
        <taxon>Pikeienuella</taxon>
    </lineage>
</organism>
<proteinExistence type="predicted"/>
<dbReference type="RefSeq" id="WP_165098711.1">
    <property type="nucleotide sequence ID" value="NZ_CP049056.1"/>
</dbReference>